<accession>A2SHF4</accession>
<dbReference type="InterPro" id="IPR017871">
    <property type="entry name" value="ABC_transporter-like_CS"/>
</dbReference>
<dbReference type="eggNOG" id="COG1136">
    <property type="taxonomic scope" value="Bacteria"/>
</dbReference>
<keyword evidence="3" id="KW-0547">Nucleotide-binding</keyword>
<dbReference type="GO" id="GO:0005524">
    <property type="term" value="F:ATP binding"/>
    <property type="evidence" value="ECO:0007669"/>
    <property type="project" value="UniProtKB-KW"/>
</dbReference>
<gene>
    <name evidence="6" type="ordered locus">Mpe_A2035</name>
</gene>
<dbReference type="PROSITE" id="PS00211">
    <property type="entry name" value="ABC_TRANSPORTER_1"/>
    <property type="match status" value="1"/>
</dbReference>
<dbReference type="Pfam" id="PF00005">
    <property type="entry name" value="ABC_tran"/>
    <property type="match status" value="1"/>
</dbReference>
<dbReference type="GO" id="GO:0005886">
    <property type="term" value="C:plasma membrane"/>
    <property type="evidence" value="ECO:0007669"/>
    <property type="project" value="TreeGrafter"/>
</dbReference>
<evidence type="ECO:0000313" key="7">
    <source>
        <dbReference type="Proteomes" id="UP000000366"/>
    </source>
</evidence>
<dbReference type="SMART" id="SM00382">
    <property type="entry name" value="AAA"/>
    <property type="match status" value="1"/>
</dbReference>
<dbReference type="InterPro" id="IPR015854">
    <property type="entry name" value="ABC_transpr_LolD-like"/>
</dbReference>
<dbReference type="CDD" id="cd03255">
    <property type="entry name" value="ABC_MJ0796_LolCDE_FtsE"/>
    <property type="match status" value="1"/>
</dbReference>
<dbReference type="PANTHER" id="PTHR24220">
    <property type="entry name" value="IMPORT ATP-BINDING PROTEIN"/>
    <property type="match status" value="1"/>
</dbReference>
<reference evidence="6 7" key="1">
    <citation type="journal article" date="2007" name="J. Bacteriol.">
        <title>Whole-genome analysis of the methyl tert-butyl ether-degrading beta-proteobacterium Methylibium petroleiphilum PM1.</title>
        <authorList>
            <person name="Kane S.R."/>
            <person name="Chakicherla A.Y."/>
            <person name="Chain P.S.G."/>
            <person name="Schmidt R."/>
            <person name="Shin M.W."/>
            <person name="Legler T.C."/>
            <person name="Scow K.M."/>
            <person name="Larimer F.W."/>
            <person name="Lucas S.M."/>
            <person name="Richardson P.M."/>
            <person name="Hristova K.R."/>
        </authorList>
    </citation>
    <scope>NUCLEOTIDE SEQUENCE [LARGE SCALE GENOMIC DNA]</scope>
    <source>
        <strain evidence="7">ATCC BAA-1232 / LMG 22953 / PM1</strain>
    </source>
</reference>
<evidence type="ECO:0000256" key="4">
    <source>
        <dbReference type="ARBA" id="ARBA00022840"/>
    </source>
</evidence>
<dbReference type="InterPro" id="IPR003593">
    <property type="entry name" value="AAA+_ATPase"/>
</dbReference>
<evidence type="ECO:0000256" key="3">
    <source>
        <dbReference type="ARBA" id="ARBA00022741"/>
    </source>
</evidence>
<dbReference type="SUPFAM" id="SSF52540">
    <property type="entry name" value="P-loop containing nucleoside triphosphate hydrolases"/>
    <property type="match status" value="1"/>
</dbReference>
<protein>
    <submittedName>
        <fullName evidence="6">ABC transporter, ATP-binding protein</fullName>
    </submittedName>
</protein>
<dbReference type="EMBL" id="CP000555">
    <property type="protein sequence ID" value="ABM94993.1"/>
    <property type="molecule type" value="Genomic_DNA"/>
</dbReference>
<sequence>MSLLAIDGLAKRYGDSAVFEQVSLRVEAGEFVALLGESGVGKSTLLNAIAGLDTVDAGHVLLDGDDVTALPERALALLRRAKLGFVFQAFHVLPHLSVADNVALPLLLLGAPDPARVQSVLDAVGLGGLGERLPQQLSGGQLQRVAIARAVVHRPRLILADEPTGNLDPTTAERVMDVLAHEVKQQGTACLLVTHSTAAAARADRVLRLTPKGVQPAAA</sequence>
<keyword evidence="2" id="KW-0472">Membrane</keyword>
<keyword evidence="4 6" id="KW-0067">ATP-binding</keyword>
<dbReference type="AlphaFoldDB" id="A2SHF4"/>
<name>A2SHF4_METPP</name>
<dbReference type="InterPro" id="IPR027417">
    <property type="entry name" value="P-loop_NTPase"/>
</dbReference>
<dbReference type="InterPro" id="IPR003439">
    <property type="entry name" value="ABC_transporter-like_ATP-bd"/>
</dbReference>
<dbReference type="KEGG" id="mpt:Mpe_A2035"/>
<dbReference type="InterPro" id="IPR017911">
    <property type="entry name" value="MacB-like_ATP-bd"/>
</dbReference>
<evidence type="ECO:0000313" key="6">
    <source>
        <dbReference type="EMBL" id="ABM94993.1"/>
    </source>
</evidence>
<dbReference type="HOGENOM" id="CLU_000604_1_22_4"/>
<dbReference type="Gene3D" id="3.40.50.300">
    <property type="entry name" value="P-loop containing nucleotide triphosphate hydrolases"/>
    <property type="match status" value="1"/>
</dbReference>
<organism evidence="6 7">
    <name type="scientific">Methylibium petroleiphilum (strain ATCC BAA-1232 / LMG 22953 / PM1)</name>
    <dbReference type="NCBI Taxonomy" id="420662"/>
    <lineage>
        <taxon>Bacteria</taxon>
        <taxon>Pseudomonadati</taxon>
        <taxon>Pseudomonadota</taxon>
        <taxon>Betaproteobacteria</taxon>
        <taxon>Burkholderiales</taxon>
        <taxon>Sphaerotilaceae</taxon>
        <taxon>Methylibium</taxon>
    </lineage>
</organism>
<keyword evidence="2" id="KW-1003">Cell membrane</keyword>
<dbReference type="RefSeq" id="WP_011829630.1">
    <property type="nucleotide sequence ID" value="NC_008825.1"/>
</dbReference>
<evidence type="ECO:0000259" key="5">
    <source>
        <dbReference type="PROSITE" id="PS50893"/>
    </source>
</evidence>
<feature type="domain" description="ABC transporter" evidence="5">
    <location>
        <begin position="4"/>
        <end position="219"/>
    </location>
</feature>
<proteinExistence type="predicted"/>
<evidence type="ECO:0000256" key="2">
    <source>
        <dbReference type="ARBA" id="ARBA00022475"/>
    </source>
</evidence>
<evidence type="ECO:0000256" key="1">
    <source>
        <dbReference type="ARBA" id="ARBA00022448"/>
    </source>
</evidence>
<dbReference type="Proteomes" id="UP000000366">
    <property type="component" value="Chromosome"/>
</dbReference>
<keyword evidence="7" id="KW-1185">Reference proteome</keyword>
<dbReference type="PROSITE" id="PS50893">
    <property type="entry name" value="ABC_TRANSPORTER_2"/>
    <property type="match status" value="1"/>
</dbReference>
<dbReference type="GO" id="GO:0022857">
    <property type="term" value="F:transmembrane transporter activity"/>
    <property type="evidence" value="ECO:0007669"/>
    <property type="project" value="TreeGrafter"/>
</dbReference>
<keyword evidence="1" id="KW-0813">Transport</keyword>
<dbReference type="GO" id="GO:0016887">
    <property type="term" value="F:ATP hydrolysis activity"/>
    <property type="evidence" value="ECO:0007669"/>
    <property type="project" value="InterPro"/>
</dbReference>
<dbReference type="PANTHER" id="PTHR24220:SF659">
    <property type="entry name" value="TRANSPORTER, PUTATIVE-RELATED"/>
    <property type="match status" value="1"/>
</dbReference>
<dbReference type="STRING" id="420662.Mpe_A2035"/>